<dbReference type="RefSeq" id="XP_029347592.1">
    <property type="nucleotide sequence ID" value="XM_029491732.1"/>
</dbReference>
<reference evidence="1" key="2">
    <citation type="submission" date="2022-06" db="UniProtKB">
        <authorList>
            <consortium name="EnsemblMetazoa"/>
        </authorList>
    </citation>
    <scope>IDENTIFICATION</scope>
</reference>
<evidence type="ECO:0000313" key="2">
    <source>
        <dbReference type="Proteomes" id="UP000007819"/>
    </source>
</evidence>
<sequence>MERKFKNVVLATFHEESVSSLDEASGAFRLDTEAVRKRLKAARQEFHYKLKPSHGHPRNTSRLESLMADFQRFNAECADTLSSTCDQIEIGLEKIDKNYDAMCPKDVLAATTLYVKCFAKLKTLLENVDGSKSAVASIGSGDLPESLAKSDVKQAISNVKSHLRTKSGTIFWPDNSQLWSHNVQAFSRLCRERFGDVQTFGVVEKAKMVDWATAFVRDVERVKELNGQYVTI</sequence>
<accession>A0A8R2JUC8</accession>
<organism evidence="1 2">
    <name type="scientific">Acyrthosiphon pisum</name>
    <name type="common">Pea aphid</name>
    <dbReference type="NCBI Taxonomy" id="7029"/>
    <lineage>
        <taxon>Eukaryota</taxon>
        <taxon>Metazoa</taxon>
        <taxon>Ecdysozoa</taxon>
        <taxon>Arthropoda</taxon>
        <taxon>Hexapoda</taxon>
        <taxon>Insecta</taxon>
        <taxon>Pterygota</taxon>
        <taxon>Neoptera</taxon>
        <taxon>Paraneoptera</taxon>
        <taxon>Hemiptera</taxon>
        <taxon>Sternorrhyncha</taxon>
        <taxon>Aphidomorpha</taxon>
        <taxon>Aphidoidea</taxon>
        <taxon>Aphididae</taxon>
        <taxon>Macrosiphini</taxon>
        <taxon>Acyrthosiphon</taxon>
    </lineage>
</organism>
<name>A0A8R2JUC8_ACYPI</name>
<protein>
    <submittedName>
        <fullName evidence="1">Uncharacterized protein</fullName>
    </submittedName>
</protein>
<reference evidence="2" key="1">
    <citation type="submission" date="2010-06" db="EMBL/GenBank/DDBJ databases">
        <authorList>
            <person name="Jiang H."/>
            <person name="Abraham K."/>
            <person name="Ali S."/>
            <person name="Alsbrooks S.L."/>
            <person name="Anim B.N."/>
            <person name="Anosike U.S."/>
            <person name="Attaway T."/>
            <person name="Bandaranaike D.P."/>
            <person name="Battles P.K."/>
            <person name="Bell S.N."/>
            <person name="Bell A.V."/>
            <person name="Beltran B."/>
            <person name="Bickham C."/>
            <person name="Bustamante Y."/>
            <person name="Caleb T."/>
            <person name="Canada A."/>
            <person name="Cardenas V."/>
            <person name="Carter K."/>
            <person name="Chacko J."/>
            <person name="Chandrabose M.N."/>
            <person name="Chavez D."/>
            <person name="Chavez A."/>
            <person name="Chen L."/>
            <person name="Chu H.-S."/>
            <person name="Claassen K.J."/>
            <person name="Cockrell R."/>
            <person name="Collins M."/>
            <person name="Cooper J.A."/>
            <person name="Cree A."/>
            <person name="Curry S.M."/>
            <person name="Da Y."/>
            <person name="Dao M.D."/>
            <person name="Das B."/>
            <person name="Davila M.-L."/>
            <person name="Davy-Carroll L."/>
            <person name="Denson S."/>
            <person name="Dinh H."/>
            <person name="Ebong V.E."/>
            <person name="Edwards J.R."/>
            <person name="Egan A."/>
            <person name="El-Daye J."/>
            <person name="Escobedo L."/>
            <person name="Fernandez S."/>
            <person name="Fernando P.R."/>
            <person name="Flagg N."/>
            <person name="Forbes L.D."/>
            <person name="Fowler R.G."/>
            <person name="Fu Q."/>
            <person name="Gabisi R.A."/>
            <person name="Ganer J."/>
            <person name="Garbino Pronczuk A."/>
            <person name="Garcia R.M."/>
            <person name="Garner T."/>
            <person name="Garrett T.E."/>
            <person name="Gonzalez D.A."/>
            <person name="Hamid H."/>
            <person name="Hawkins E.S."/>
            <person name="Hirani K."/>
            <person name="Hogues M.E."/>
            <person name="Hollins B."/>
            <person name="Hsiao C.-H."/>
            <person name="Jabil R."/>
            <person name="James M.L."/>
            <person name="Jhangiani S.N."/>
            <person name="Johnson B."/>
            <person name="Johnson Q."/>
            <person name="Joshi V."/>
            <person name="Kalu J.B."/>
            <person name="Kam C."/>
            <person name="Kashfia A."/>
            <person name="Keebler J."/>
            <person name="Kisamo H."/>
            <person name="Kovar C.L."/>
            <person name="Lago L.A."/>
            <person name="Lai C.-Y."/>
            <person name="Laidlaw J."/>
            <person name="Lara F."/>
            <person name="Le T.-K."/>
            <person name="Lee S.L."/>
            <person name="Legall F.H."/>
            <person name="Lemon S.J."/>
            <person name="Lewis L.R."/>
            <person name="Li B."/>
            <person name="Liu Y."/>
            <person name="Liu Y.-S."/>
            <person name="Lopez J."/>
            <person name="Lozado R.J."/>
            <person name="Lu J."/>
            <person name="Madu R.C."/>
            <person name="Maheshwari M."/>
            <person name="Maheshwari R."/>
            <person name="Malloy K."/>
            <person name="Martinez E."/>
            <person name="Mathew T."/>
            <person name="Mercado I.C."/>
            <person name="Mercado C."/>
            <person name="Meyer B."/>
            <person name="Montgomery K."/>
            <person name="Morgan M.B."/>
            <person name="Munidasa M."/>
            <person name="Nazareth L.V."/>
            <person name="Nelson J."/>
            <person name="Ng B.M."/>
            <person name="Nguyen N.B."/>
            <person name="Nguyen P.Q."/>
            <person name="Nguyen T."/>
            <person name="Obregon M."/>
            <person name="Okwuonu G.O."/>
            <person name="Onwere C.G."/>
            <person name="Orozco G."/>
            <person name="Parra A."/>
            <person name="Patel S."/>
            <person name="Patil S."/>
            <person name="Perez A."/>
            <person name="Perez Y."/>
            <person name="Pham C."/>
            <person name="Primus E.L."/>
            <person name="Pu L.-L."/>
            <person name="Puazo M."/>
            <person name="Qin X."/>
            <person name="Quiroz J.B."/>
            <person name="Reese J."/>
            <person name="Richards S."/>
            <person name="Rives C.M."/>
            <person name="Robberts R."/>
            <person name="Ruiz S.J."/>
            <person name="Ruiz M.J."/>
            <person name="Santibanez J."/>
            <person name="Schneider B.W."/>
            <person name="Sisson I."/>
            <person name="Smith M."/>
            <person name="Sodergren E."/>
            <person name="Song X.-Z."/>
            <person name="Song B.B."/>
            <person name="Summersgill H."/>
            <person name="Thelus R."/>
            <person name="Thornton R.D."/>
            <person name="Trejos Z.Y."/>
            <person name="Usmani K."/>
            <person name="Vattathil S."/>
            <person name="Villasana D."/>
            <person name="Walker D.L."/>
            <person name="Wang S."/>
            <person name="Wang K."/>
            <person name="White C.S."/>
            <person name="Williams A.C."/>
            <person name="Williamson J."/>
            <person name="Wilson K."/>
            <person name="Woghiren I.O."/>
            <person name="Woodworth J.R."/>
            <person name="Worley K.C."/>
            <person name="Wright R.A."/>
            <person name="Wu W."/>
            <person name="Young L."/>
            <person name="Zhang L."/>
            <person name="Zhang J."/>
            <person name="Zhu Y."/>
            <person name="Muzny D.M."/>
            <person name="Weinstock G."/>
            <person name="Gibbs R.A."/>
        </authorList>
    </citation>
    <scope>NUCLEOTIDE SEQUENCE [LARGE SCALE GENOMIC DNA]</scope>
    <source>
        <strain evidence="2">LSR1</strain>
    </source>
</reference>
<dbReference type="OrthoDB" id="431588at2759"/>
<dbReference type="AlphaFoldDB" id="A0A8R2JUC8"/>
<proteinExistence type="predicted"/>
<dbReference type="Proteomes" id="UP000007819">
    <property type="component" value="Chromosome A3"/>
</dbReference>
<dbReference type="GeneID" id="100571617"/>
<keyword evidence="2" id="KW-1185">Reference proteome</keyword>
<dbReference type="KEGG" id="api:100571617"/>
<evidence type="ECO:0000313" key="1">
    <source>
        <dbReference type="EnsemblMetazoa" id="XP_029347592.1"/>
    </source>
</evidence>
<dbReference type="EnsemblMetazoa" id="XM_029491732.1">
    <property type="protein sequence ID" value="XP_029347592.1"/>
    <property type="gene ID" value="LOC100571617"/>
</dbReference>